<reference evidence="8 9" key="1">
    <citation type="submission" date="2014-01" db="EMBL/GenBank/DDBJ databases">
        <title>Full genme sequencing of cellulolytic bacterium Gynuella sunshinyii YC6258T gen. nov., sp. nov.</title>
        <authorList>
            <person name="Khan H."/>
            <person name="Chung E.J."/>
            <person name="Chung Y.R."/>
        </authorList>
    </citation>
    <scope>NUCLEOTIDE SEQUENCE [LARGE SCALE GENOMIC DNA]</scope>
    <source>
        <strain evidence="8 9">YC6258</strain>
    </source>
</reference>
<dbReference type="PROSITE" id="PS51686">
    <property type="entry name" value="SAM_MT_RSMB_NOP"/>
    <property type="match status" value="1"/>
</dbReference>
<feature type="active site" description="Nucleophile" evidence="6">
    <location>
        <position position="382"/>
    </location>
</feature>
<comment type="similarity">
    <text evidence="1 6">Belongs to the class I-like SAM-binding methyltransferase superfamily. RsmB/NOP family.</text>
</comment>
<dbReference type="RefSeq" id="WP_052830385.1">
    <property type="nucleotide sequence ID" value="NZ_CP007142.1"/>
</dbReference>
<evidence type="ECO:0000256" key="6">
    <source>
        <dbReference type="PROSITE-ProRule" id="PRU01023"/>
    </source>
</evidence>
<dbReference type="InterPro" id="IPR029063">
    <property type="entry name" value="SAM-dependent_MTases_sf"/>
</dbReference>
<dbReference type="GO" id="GO:0008173">
    <property type="term" value="F:RNA methyltransferase activity"/>
    <property type="evidence" value="ECO:0007669"/>
    <property type="project" value="InterPro"/>
</dbReference>
<dbReference type="PANTHER" id="PTHR22807">
    <property type="entry name" value="NOP2 YEAST -RELATED NOL1/NOP2/FMU SUN DOMAIN-CONTAINING"/>
    <property type="match status" value="1"/>
</dbReference>
<name>A0A0C5V9B3_9GAMM</name>
<keyword evidence="3 6" id="KW-0808">Transferase</keyword>
<dbReference type="OrthoDB" id="9810297at2"/>
<dbReference type="Pfam" id="PF01189">
    <property type="entry name" value="Methyltr_RsmB-F"/>
    <property type="match status" value="1"/>
</dbReference>
<dbReference type="AlphaFoldDB" id="A0A0C5V9B3"/>
<dbReference type="KEGG" id="gsn:YC6258_03924"/>
<evidence type="ECO:0000256" key="3">
    <source>
        <dbReference type="ARBA" id="ARBA00022679"/>
    </source>
</evidence>
<gene>
    <name evidence="8" type="ORF">YC6258_03924</name>
</gene>
<evidence type="ECO:0000313" key="9">
    <source>
        <dbReference type="Proteomes" id="UP000032266"/>
    </source>
</evidence>
<evidence type="ECO:0000256" key="1">
    <source>
        <dbReference type="ARBA" id="ARBA00007494"/>
    </source>
</evidence>
<evidence type="ECO:0000256" key="4">
    <source>
        <dbReference type="ARBA" id="ARBA00022691"/>
    </source>
</evidence>
<dbReference type="InterPro" id="IPR023267">
    <property type="entry name" value="RCMT"/>
</dbReference>
<proteinExistence type="inferred from homology"/>
<keyword evidence="4 6" id="KW-0949">S-adenosyl-L-methionine</keyword>
<feature type="binding site" evidence="6">
    <location>
        <position position="329"/>
    </location>
    <ligand>
        <name>S-adenosyl-L-methionine</name>
        <dbReference type="ChEBI" id="CHEBI:59789"/>
    </ligand>
</feature>
<dbReference type="InterPro" id="IPR018314">
    <property type="entry name" value="RsmB/NOL1/NOP2-like_CS"/>
</dbReference>
<evidence type="ECO:0000256" key="5">
    <source>
        <dbReference type="ARBA" id="ARBA00022884"/>
    </source>
</evidence>
<accession>A0A0C5V9B3</accession>
<evidence type="ECO:0000313" key="8">
    <source>
        <dbReference type="EMBL" id="AJQ95960.1"/>
    </source>
</evidence>
<dbReference type="STRING" id="1445510.YC6258_03924"/>
<dbReference type="Proteomes" id="UP000032266">
    <property type="component" value="Chromosome"/>
</dbReference>
<evidence type="ECO:0000259" key="7">
    <source>
        <dbReference type="PROSITE" id="PS51686"/>
    </source>
</evidence>
<keyword evidence="5 6" id="KW-0694">RNA-binding</keyword>
<dbReference type="PRINTS" id="PR02008">
    <property type="entry name" value="RCMTFAMILY"/>
</dbReference>
<organism evidence="8 9">
    <name type="scientific">Gynuella sunshinyii YC6258</name>
    <dbReference type="NCBI Taxonomy" id="1445510"/>
    <lineage>
        <taxon>Bacteria</taxon>
        <taxon>Pseudomonadati</taxon>
        <taxon>Pseudomonadota</taxon>
        <taxon>Gammaproteobacteria</taxon>
        <taxon>Oceanospirillales</taxon>
        <taxon>Saccharospirillaceae</taxon>
        <taxon>Gynuella</taxon>
    </lineage>
</organism>
<sequence length="434" mass="50252">MSWAPFRYPFIFKIWDAYLQEGNWYQLDRWLKSYYQGQSRFGKKDRKAYSDAMFAAMRYLQLAAYLQRSYLFGEQDLSHWSQQWRLDELKSVPIAEFWYWIGLRLNHDIPPPRELNDGPARREHFLKLLHQCETDETLWLLFNGFSPELEVMLHQRCQTSQWNRQRFKTFVELNNTSAPVWLRVNVSEDLMSLQSLLADEGIATEAENGGLKLTTDGRVTETITYQQGHIDIQDFASQQIAAAVDVQPGMRVWDACTGGGGKALAVAGRMNNQGMVVASDVRAYKLESVSRRARRMGIRNIQTEHWDAHWPDERLPSWLMGEFDRILIDAPCSGSGTWRRAPDFKWRIGQNELDELLDLQGLILDRCVSYLKPGGQLIYATCSWFCQENEQQVENFLRRHPHMQLQQQALHGAPDVDSDTMFSAVMVSSLPASV</sequence>
<dbReference type="EMBL" id="CP007142">
    <property type="protein sequence ID" value="AJQ95960.1"/>
    <property type="molecule type" value="Genomic_DNA"/>
</dbReference>
<dbReference type="HOGENOM" id="CLU_005316_0_2_6"/>
<dbReference type="GO" id="GO:0001510">
    <property type="term" value="P:RNA methylation"/>
    <property type="evidence" value="ECO:0007669"/>
    <property type="project" value="InterPro"/>
</dbReference>
<feature type="domain" description="SAM-dependent MTase RsmB/NOP-type" evidence="7">
    <location>
        <begin position="156"/>
        <end position="434"/>
    </location>
</feature>
<feature type="binding site" evidence="6">
    <location>
        <position position="280"/>
    </location>
    <ligand>
        <name>S-adenosyl-L-methionine</name>
        <dbReference type="ChEBI" id="CHEBI:59789"/>
    </ligand>
</feature>
<dbReference type="PROSITE" id="PS01153">
    <property type="entry name" value="NOL1_NOP2_SUN"/>
    <property type="match status" value="1"/>
</dbReference>
<comment type="caution">
    <text evidence="6">Lacks conserved residue(s) required for the propagation of feature annotation.</text>
</comment>
<dbReference type="CDD" id="cd02440">
    <property type="entry name" value="AdoMet_MTases"/>
    <property type="match status" value="1"/>
</dbReference>
<dbReference type="InterPro" id="IPR001678">
    <property type="entry name" value="MeTrfase_RsmB-F_NOP2_dom"/>
</dbReference>
<keyword evidence="9" id="KW-1185">Reference proteome</keyword>
<protein>
    <submittedName>
        <fullName evidence="8">tRNA and rRNA cytosine-C5-methylase</fullName>
        <ecNumber evidence="8">2.1.1.-</ecNumber>
    </submittedName>
</protein>
<keyword evidence="2 6" id="KW-0489">Methyltransferase</keyword>
<dbReference type="Gene3D" id="3.40.50.150">
    <property type="entry name" value="Vaccinia Virus protein VP39"/>
    <property type="match status" value="1"/>
</dbReference>
<evidence type="ECO:0000256" key="2">
    <source>
        <dbReference type="ARBA" id="ARBA00022603"/>
    </source>
</evidence>
<feature type="binding site" evidence="6">
    <location>
        <position position="307"/>
    </location>
    <ligand>
        <name>S-adenosyl-L-methionine</name>
        <dbReference type="ChEBI" id="CHEBI:59789"/>
    </ligand>
</feature>
<dbReference type="PANTHER" id="PTHR22807:SF53">
    <property type="entry name" value="RIBOSOMAL RNA SMALL SUBUNIT METHYLTRANSFERASE B-RELATED"/>
    <property type="match status" value="1"/>
</dbReference>
<dbReference type="SUPFAM" id="SSF53335">
    <property type="entry name" value="S-adenosyl-L-methionine-dependent methyltransferases"/>
    <property type="match status" value="1"/>
</dbReference>
<dbReference type="EC" id="2.1.1.-" evidence="8"/>
<dbReference type="GO" id="GO:0003723">
    <property type="term" value="F:RNA binding"/>
    <property type="evidence" value="ECO:0007669"/>
    <property type="project" value="UniProtKB-UniRule"/>
</dbReference>
<dbReference type="InterPro" id="IPR049560">
    <property type="entry name" value="MeTrfase_RsmB-F_NOP2_cat"/>
</dbReference>
<dbReference type="PATRIC" id="fig|1445510.3.peg.3902"/>